<name>A0A1F6A9K2_9BACT</name>
<evidence type="ECO:0000259" key="5">
    <source>
        <dbReference type="PROSITE" id="PS50893"/>
    </source>
</evidence>
<evidence type="ECO:0000256" key="4">
    <source>
        <dbReference type="ARBA" id="ARBA00022840"/>
    </source>
</evidence>
<dbReference type="GO" id="GO:0016887">
    <property type="term" value="F:ATP hydrolysis activity"/>
    <property type="evidence" value="ECO:0007669"/>
    <property type="project" value="InterPro"/>
</dbReference>
<dbReference type="PROSITE" id="PS00211">
    <property type="entry name" value="ABC_TRANSPORTER_1"/>
    <property type="match status" value="1"/>
</dbReference>
<dbReference type="SMART" id="SM00382">
    <property type="entry name" value="AAA"/>
    <property type="match status" value="1"/>
</dbReference>
<dbReference type="PANTHER" id="PTHR42711:SF5">
    <property type="entry name" value="ABC TRANSPORTER ATP-BINDING PROTEIN NATA"/>
    <property type="match status" value="1"/>
</dbReference>
<gene>
    <name evidence="6" type="ORF">A3D03_05855</name>
</gene>
<comment type="caution">
    <text evidence="6">The sequence shown here is derived from an EMBL/GenBank/DDBJ whole genome shotgun (WGS) entry which is preliminary data.</text>
</comment>
<keyword evidence="4" id="KW-0067">ATP-binding</keyword>
<dbReference type="STRING" id="1798384.A3D03_05855"/>
<reference evidence="6 7" key="1">
    <citation type="journal article" date="2016" name="Nat. Commun.">
        <title>Thousands of microbial genomes shed light on interconnected biogeochemical processes in an aquifer system.</title>
        <authorList>
            <person name="Anantharaman K."/>
            <person name="Brown C.T."/>
            <person name="Hug L.A."/>
            <person name="Sharon I."/>
            <person name="Castelle C.J."/>
            <person name="Probst A.J."/>
            <person name="Thomas B.C."/>
            <person name="Singh A."/>
            <person name="Wilkins M.J."/>
            <person name="Karaoz U."/>
            <person name="Brodie E.L."/>
            <person name="Williams K.H."/>
            <person name="Hubbard S.S."/>
            <person name="Banfield J.F."/>
        </authorList>
    </citation>
    <scope>NUCLEOTIDE SEQUENCE [LARGE SCALE GENOMIC DNA]</scope>
</reference>
<dbReference type="Gene3D" id="3.40.50.300">
    <property type="entry name" value="P-loop containing nucleotide triphosphate hydrolases"/>
    <property type="match status" value="1"/>
</dbReference>
<dbReference type="CDD" id="cd03230">
    <property type="entry name" value="ABC_DR_subfamily_A"/>
    <property type="match status" value="1"/>
</dbReference>
<dbReference type="AlphaFoldDB" id="A0A1F6A9K2"/>
<accession>A0A1F6A9K2</accession>
<dbReference type="SUPFAM" id="SSF52540">
    <property type="entry name" value="P-loop containing nucleoside triphosphate hydrolases"/>
    <property type="match status" value="1"/>
</dbReference>
<dbReference type="InterPro" id="IPR017871">
    <property type="entry name" value="ABC_transporter-like_CS"/>
</dbReference>
<dbReference type="InterPro" id="IPR003593">
    <property type="entry name" value="AAA+_ATPase"/>
</dbReference>
<evidence type="ECO:0000313" key="6">
    <source>
        <dbReference type="EMBL" id="OGG21143.1"/>
    </source>
</evidence>
<protein>
    <recommendedName>
        <fullName evidence="5">ABC transporter domain-containing protein</fullName>
    </recommendedName>
</protein>
<comment type="similarity">
    <text evidence="1">Belongs to the ABC transporter superfamily.</text>
</comment>
<dbReference type="GO" id="GO:0005524">
    <property type="term" value="F:ATP binding"/>
    <property type="evidence" value="ECO:0007669"/>
    <property type="project" value="UniProtKB-KW"/>
</dbReference>
<dbReference type="PANTHER" id="PTHR42711">
    <property type="entry name" value="ABC TRANSPORTER ATP-BINDING PROTEIN"/>
    <property type="match status" value="1"/>
</dbReference>
<evidence type="ECO:0000256" key="2">
    <source>
        <dbReference type="ARBA" id="ARBA00022448"/>
    </source>
</evidence>
<keyword evidence="2" id="KW-0813">Transport</keyword>
<dbReference type="PROSITE" id="PS50893">
    <property type="entry name" value="ABC_TRANSPORTER_2"/>
    <property type="match status" value="1"/>
</dbReference>
<evidence type="ECO:0000256" key="3">
    <source>
        <dbReference type="ARBA" id="ARBA00022741"/>
    </source>
</evidence>
<feature type="domain" description="ABC transporter" evidence="5">
    <location>
        <begin position="9"/>
        <end position="238"/>
    </location>
</feature>
<dbReference type="Pfam" id="PF00005">
    <property type="entry name" value="ABC_tran"/>
    <property type="match status" value="1"/>
</dbReference>
<dbReference type="InterPro" id="IPR050763">
    <property type="entry name" value="ABC_transporter_ATP-binding"/>
</dbReference>
<dbReference type="InterPro" id="IPR003439">
    <property type="entry name" value="ABC_transporter-like_ATP-bd"/>
</dbReference>
<proteinExistence type="inferred from homology"/>
<organism evidence="6 7">
    <name type="scientific">Candidatus Gottesmanbacteria bacterium RIFCSPHIGHO2_02_FULL_40_13</name>
    <dbReference type="NCBI Taxonomy" id="1798384"/>
    <lineage>
        <taxon>Bacteria</taxon>
        <taxon>Candidatus Gottesmaniibacteriota</taxon>
    </lineage>
</organism>
<evidence type="ECO:0000256" key="1">
    <source>
        <dbReference type="ARBA" id="ARBA00005417"/>
    </source>
</evidence>
<sequence>MTNMSDTVIEVKNLTKKFGSFTAVDDISFSVEEGEIIGLLGPNGAGKTTTIQMLLGLITPSFGDIKIMGKDLKAQKEEILGLTNFSSSYTHLPWRLTVWENLYVVALLYSVESPKDQVARVIKIMGLSEVKNKTINELSSGWITKVNLARTFLNMPKLMLLDEPTASLDPEGAMEVRREILKFKKENGASILWTSHNMAEVEEICDRVIFLNKGKIFAVDTPYGLANTIKTCRISLMIEDGRERLKSIAEKNNWKVLITERFSTVELDEEKIPLFLNSLTETGIKYSQISIDKPTLEDFFITTAKQINE</sequence>
<dbReference type="InterPro" id="IPR027417">
    <property type="entry name" value="P-loop_NTPase"/>
</dbReference>
<dbReference type="EMBL" id="MFJN01000028">
    <property type="protein sequence ID" value="OGG21143.1"/>
    <property type="molecule type" value="Genomic_DNA"/>
</dbReference>
<keyword evidence="3" id="KW-0547">Nucleotide-binding</keyword>
<evidence type="ECO:0000313" key="7">
    <source>
        <dbReference type="Proteomes" id="UP000177092"/>
    </source>
</evidence>
<dbReference type="Proteomes" id="UP000177092">
    <property type="component" value="Unassembled WGS sequence"/>
</dbReference>